<sequence length="34" mass="3928">MDELEVEGTIDPLDRAYTQQDGKRFITNPYGVKK</sequence>
<name>A0A383E359_9ZZZZ</name>
<feature type="non-terminal residue" evidence="1">
    <location>
        <position position="34"/>
    </location>
</feature>
<proteinExistence type="predicted"/>
<protein>
    <submittedName>
        <fullName evidence="1">Uncharacterized protein</fullName>
    </submittedName>
</protein>
<dbReference type="AlphaFoldDB" id="A0A383E359"/>
<accession>A0A383E359</accession>
<organism evidence="1">
    <name type="scientific">marine metagenome</name>
    <dbReference type="NCBI Taxonomy" id="408172"/>
    <lineage>
        <taxon>unclassified sequences</taxon>
        <taxon>metagenomes</taxon>
        <taxon>ecological metagenomes</taxon>
    </lineage>
</organism>
<dbReference type="EMBL" id="UINC01222466">
    <property type="protein sequence ID" value="SVE51267.1"/>
    <property type="molecule type" value="Genomic_DNA"/>
</dbReference>
<gene>
    <name evidence="1" type="ORF">METZ01_LOCUS504121</name>
</gene>
<evidence type="ECO:0000313" key="1">
    <source>
        <dbReference type="EMBL" id="SVE51267.1"/>
    </source>
</evidence>
<reference evidence="1" key="1">
    <citation type="submission" date="2018-05" db="EMBL/GenBank/DDBJ databases">
        <authorList>
            <person name="Lanie J.A."/>
            <person name="Ng W.-L."/>
            <person name="Kazmierczak K.M."/>
            <person name="Andrzejewski T.M."/>
            <person name="Davidsen T.M."/>
            <person name="Wayne K.J."/>
            <person name="Tettelin H."/>
            <person name="Glass J.I."/>
            <person name="Rusch D."/>
            <person name="Podicherti R."/>
            <person name="Tsui H.-C.T."/>
            <person name="Winkler M.E."/>
        </authorList>
    </citation>
    <scope>NUCLEOTIDE SEQUENCE</scope>
</reference>